<dbReference type="PANTHER" id="PTHR30543:SF21">
    <property type="entry name" value="NAD(P)H-DEPENDENT FMN REDUCTASE LOT6"/>
    <property type="match status" value="1"/>
</dbReference>
<dbReference type="RefSeq" id="WP_156218228.1">
    <property type="nucleotide sequence ID" value="NZ_JAICDF010000005.1"/>
</dbReference>
<sequence>MTKIAIIVGSTRPGRIGRAVADWVHLVASKRTEAEYEVVDIADHGLPLYDEQIPAAVGQYAGDHTKGWAEVVAGYDGFVVVTPEYNHAPPAALKNAFDFVYAEWANKAVGFVGYGAVGAARAVEHLKLVATELSLASVAAQVTLLIPGDFPSYPEFTPQEFREAELERVLTQVESWSKALATVRAA</sequence>
<dbReference type="InterPro" id="IPR005025">
    <property type="entry name" value="FMN_Rdtase-like_dom"/>
</dbReference>
<dbReference type="EMBL" id="WOFH01000007">
    <property type="protein sequence ID" value="MUN39045.1"/>
    <property type="molecule type" value="Genomic_DNA"/>
</dbReference>
<proteinExistence type="predicted"/>
<evidence type="ECO:0000313" key="2">
    <source>
        <dbReference type="EMBL" id="MUN39045.1"/>
    </source>
</evidence>
<dbReference type="PANTHER" id="PTHR30543">
    <property type="entry name" value="CHROMATE REDUCTASE"/>
    <property type="match status" value="1"/>
</dbReference>
<comment type="caution">
    <text evidence="2">The sequence shown here is derived from an EMBL/GenBank/DDBJ whole genome shotgun (WGS) entry which is preliminary data.</text>
</comment>
<dbReference type="GO" id="GO:0010181">
    <property type="term" value="F:FMN binding"/>
    <property type="evidence" value="ECO:0007669"/>
    <property type="project" value="TreeGrafter"/>
</dbReference>
<evidence type="ECO:0000259" key="1">
    <source>
        <dbReference type="Pfam" id="PF03358"/>
    </source>
</evidence>
<reference evidence="2 3" key="1">
    <citation type="submission" date="2019-11" db="EMBL/GenBank/DDBJ databases">
        <authorList>
            <person name="Cao P."/>
        </authorList>
    </citation>
    <scope>NUCLEOTIDE SEQUENCE [LARGE SCALE GENOMIC DNA]</scope>
    <source>
        <strain evidence="2 3">NEAU-AAG5</strain>
    </source>
</reference>
<name>A0A7K1L444_9ACTN</name>
<organism evidence="2 3">
    <name type="scientific">Actinomadura litoris</name>
    <dbReference type="NCBI Taxonomy" id="2678616"/>
    <lineage>
        <taxon>Bacteria</taxon>
        <taxon>Bacillati</taxon>
        <taxon>Actinomycetota</taxon>
        <taxon>Actinomycetes</taxon>
        <taxon>Streptosporangiales</taxon>
        <taxon>Thermomonosporaceae</taxon>
        <taxon>Actinomadura</taxon>
    </lineage>
</organism>
<feature type="domain" description="NADPH-dependent FMN reductase-like" evidence="1">
    <location>
        <begin position="2"/>
        <end position="142"/>
    </location>
</feature>
<dbReference type="InterPro" id="IPR050712">
    <property type="entry name" value="NAD(P)H-dep_reductase"/>
</dbReference>
<protein>
    <submittedName>
        <fullName evidence="2">NADPH-dependent FMN reductase</fullName>
    </submittedName>
</protein>
<dbReference type="SUPFAM" id="SSF52218">
    <property type="entry name" value="Flavoproteins"/>
    <property type="match status" value="1"/>
</dbReference>
<evidence type="ECO:0000313" key="3">
    <source>
        <dbReference type="Proteomes" id="UP000432015"/>
    </source>
</evidence>
<gene>
    <name evidence="2" type="ORF">GNZ18_20935</name>
</gene>
<dbReference type="Proteomes" id="UP000432015">
    <property type="component" value="Unassembled WGS sequence"/>
</dbReference>
<dbReference type="GO" id="GO:0005829">
    <property type="term" value="C:cytosol"/>
    <property type="evidence" value="ECO:0007669"/>
    <property type="project" value="TreeGrafter"/>
</dbReference>
<dbReference type="Gene3D" id="3.40.50.360">
    <property type="match status" value="1"/>
</dbReference>
<dbReference type="InterPro" id="IPR029039">
    <property type="entry name" value="Flavoprotein-like_sf"/>
</dbReference>
<keyword evidence="3" id="KW-1185">Reference proteome</keyword>
<dbReference type="GO" id="GO:0016491">
    <property type="term" value="F:oxidoreductase activity"/>
    <property type="evidence" value="ECO:0007669"/>
    <property type="project" value="InterPro"/>
</dbReference>
<dbReference type="AlphaFoldDB" id="A0A7K1L444"/>
<accession>A0A7K1L444</accession>
<dbReference type="Pfam" id="PF03358">
    <property type="entry name" value="FMN_red"/>
    <property type="match status" value="1"/>
</dbReference>